<evidence type="ECO:0000256" key="7">
    <source>
        <dbReference type="ARBA" id="ARBA00022801"/>
    </source>
</evidence>
<dbReference type="PANTHER" id="PTHR11081">
    <property type="entry name" value="FLAP ENDONUCLEASE FAMILY MEMBER"/>
    <property type="match status" value="1"/>
</dbReference>
<dbReference type="GO" id="GO:0003677">
    <property type="term" value="F:DNA binding"/>
    <property type="evidence" value="ECO:0007669"/>
    <property type="project" value="UniProtKB-KW"/>
</dbReference>
<dbReference type="RefSeq" id="XP_025379170.1">
    <property type="nucleotide sequence ID" value="XM_025521211.1"/>
</dbReference>
<feature type="compositionally biased region" description="Polar residues" evidence="14">
    <location>
        <begin position="398"/>
        <end position="408"/>
    </location>
</feature>
<evidence type="ECO:0000256" key="1">
    <source>
        <dbReference type="ARBA" id="ARBA00001946"/>
    </source>
</evidence>
<dbReference type="Pfam" id="PF00867">
    <property type="entry name" value="XPG_I"/>
    <property type="match status" value="1"/>
</dbReference>
<dbReference type="InParanoid" id="A0A316YS71"/>
<dbReference type="GeneID" id="37043127"/>
<dbReference type="GO" id="GO:0005634">
    <property type="term" value="C:nucleus"/>
    <property type="evidence" value="ECO:0007669"/>
    <property type="project" value="UniProtKB-SubCell"/>
</dbReference>
<name>A0A316YS71_9BASI</name>
<dbReference type="Gene3D" id="3.40.50.1010">
    <property type="entry name" value="5'-nuclease"/>
    <property type="match status" value="1"/>
</dbReference>
<evidence type="ECO:0000256" key="5">
    <source>
        <dbReference type="ARBA" id="ARBA00022723"/>
    </source>
</evidence>
<feature type="domain" description="XPG-I" evidence="15">
    <location>
        <begin position="138"/>
        <end position="208"/>
    </location>
</feature>
<dbReference type="GO" id="GO:0006281">
    <property type="term" value="P:DNA repair"/>
    <property type="evidence" value="ECO:0007669"/>
    <property type="project" value="UniProtKB-KW"/>
</dbReference>
<feature type="compositionally biased region" description="Low complexity" evidence="14">
    <location>
        <begin position="465"/>
        <end position="484"/>
    </location>
</feature>
<dbReference type="PANTHER" id="PTHR11081:SF65">
    <property type="entry name" value="DNA DAMAGE-INDUCIBLE PROTEIN DIN7-RELATED"/>
    <property type="match status" value="1"/>
</dbReference>
<evidence type="ECO:0000313" key="17">
    <source>
        <dbReference type="EMBL" id="PWN91972.1"/>
    </source>
</evidence>
<dbReference type="GO" id="GO:0035312">
    <property type="term" value="F:5'-3' DNA exonuclease activity"/>
    <property type="evidence" value="ECO:0007669"/>
    <property type="project" value="InterPro"/>
</dbReference>
<dbReference type="CDD" id="cd09908">
    <property type="entry name" value="H3TH_EXO1"/>
    <property type="match status" value="1"/>
</dbReference>
<evidence type="ECO:0000256" key="11">
    <source>
        <dbReference type="ARBA" id="ARBA00023125"/>
    </source>
</evidence>
<keyword evidence="10" id="KW-0267">Excision nuclease</keyword>
<dbReference type="OrthoDB" id="26491at2759"/>
<dbReference type="InterPro" id="IPR044752">
    <property type="entry name" value="PIN-like_EXO1"/>
</dbReference>
<dbReference type="InterPro" id="IPR008918">
    <property type="entry name" value="HhH2"/>
</dbReference>
<dbReference type="GO" id="GO:0017108">
    <property type="term" value="F:5'-flap endonuclease activity"/>
    <property type="evidence" value="ECO:0007669"/>
    <property type="project" value="TreeGrafter"/>
</dbReference>
<comment type="cofactor">
    <cofactor evidence="1">
        <name>Mg(2+)</name>
        <dbReference type="ChEBI" id="CHEBI:18420"/>
    </cofactor>
</comment>
<feature type="region of interest" description="Disordered" evidence="14">
    <location>
        <begin position="344"/>
        <end position="363"/>
    </location>
</feature>
<evidence type="ECO:0000256" key="3">
    <source>
        <dbReference type="ARBA" id="ARBA00010563"/>
    </source>
</evidence>
<evidence type="ECO:0000256" key="10">
    <source>
        <dbReference type="ARBA" id="ARBA00022881"/>
    </source>
</evidence>
<keyword evidence="18" id="KW-1185">Reference proteome</keyword>
<dbReference type="SUPFAM" id="SSF88723">
    <property type="entry name" value="PIN domain-like"/>
    <property type="match status" value="1"/>
</dbReference>
<dbReference type="InterPro" id="IPR037315">
    <property type="entry name" value="EXO1_H3TH"/>
</dbReference>
<comment type="similarity">
    <text evidence="3">Belongs to the XPG/RAD2 endonuclease family. EXO1 subfamily.</text>
</comment>
<dbReference type="InterPro" id="IPR006084">
    <property type="entry name" value="XPG/Rad2"/>
</dbReference>
<feature type="compositionally biased region" description="Basic and acidic residues" evidence="14">
    <location>
        <begin position="568"/>
        <end position="583"/>
    </location>
</feature>
<feature type="region of interest" description="Disordered" evidence="14">
    <location>
        <begin position="397"/>
        <end position="430"/>
    </location>
</feature>
<dbReference type="SMART" id="SM00485">
    <property type="entry name" value="XPGN"/>
    <property type="match status" value="1"/>
</dbReference>
<dbReference type="FunFam" id="1.10.150.20:FF:000011">
    <property type="entry name" value="exonuclease 1"/>
    <property type="match status" value="1"/>
</dbReference>
<evidence type="ECO:0000256" key="9">
    <source>
        <dbReference type="ARBA" id="ARBA00022842"/>
    </source>
</evidence>
<keyword evidence="9" id="KW-0460">Magnesium</keyword>
<dbReference type="InterPro" id="IPR006086">
    <property type="entry name" value="XPG-I_dom"/>
</dbReference>
<evidence type="ECO:0000313" key="18">
    <source>
        <dbReference type="Proteomes" id="UP000245768"/>
    </source>
</evidence>
<dbReference type="Gene3D" id="1.10.150.20">
    <property type="entry name" value="5' to 3' exonuclease, C-terminal subdomain"/>
    <property type="match status" value="1"/>
</dbReference>
<feature type="compositionally biased region" description="Low complexity" evidence="14">
    <location>
        <begin position="417"/>
        <end position="428"/>
    </location>
</feature>
<evidence type="ECO:0000259" key="15">
    <source>
        <dbReference type="SMART" id="SM00484"/>
    </source>
</evidence>
<evidence type="ECO:0000256" key="6">
    <source>
        <dbReference type="ARBA" id="ARBA00022763"/>
    </source>
</evidence>
<dbReference type="AlphaFoldDB" id="A0A316YS71"/>
<keyword evidence="11" id="KW-0238">DNA-binding</keyword>
<dbReference type="SMART" id="SM00279">
    <property type="entry name" value="HhH2"/>
    <property type="match status" value="1"/>
</dbReference>
<dbReference type="Proteomes" id="UP000245768">
    <property type="component" value="Unassembled WGS sequence"/>
</dbReference>
<dbReference type="SUPFAM" id="SSF47807">
    <property type="entry name" value="5' to 3' exonuclease, C-terminal subdomain"/>
    <property type="match status" value="1"/>
</dbReference>
<dbReference type="SMART" id="SM00484">
    <property type="entry name" value="XPGI"/>
    <property type="match status" value="1"/>
</dbReference>
<evidence type="ECO:0000256" key="12">
    <source>
        <dbReference type="ARBA" id="ARBA00023204"/>
    </source>
</evidence>
<dbReference type="InterPro" id="IPR006085">
    <property type="entry name" value="XPG_DNA_repair_N"/>
</dbReference>
<evidence type="ECO:0000256" key="13">
    <source>
        <dbReference type="ARBA" id="ARBA00023242"/>
    </source>
</evidence>
<evidence type="ECO:0000256" key="4">
    <source>
        <dbReference type="ARBA" id="ARBA00022722"/>
    </source>
</evidence>
<sequence>MGISGLLPLLKDIQREAHVQDYRGKTLGIDAYVWLHRGAYGCAQDLAMGRPTTAYMNLALSRLHMLKHYGITPYVVFDGGHLPAKRGTEDERRRRRDEHLQQARKFLGQGRQKQAFEHFTKCVDVTPAMAYQLIKVLREQDIDYIVAPYEADAQLAYLERRGVIDGIITEDSDLLVFGCQTVLYKLTPEGNCIEVRQSEKARCRSLPFTAFPEESFRQMAILSGCDYLDSIPGMGLKTAHKLLKRFKTVSKALSAARMDGMNVPPTYERDFERAEKTFVYQRVFDRDEQGHFRLVTLTPASSYDGDLDADDCIGADLPEELAKGIARGDIDPITRLPVEGLLTRTSSASAGPMSSSSSSKKTINRAYSAPSRFNKQAKSEPGQRGIKGFFAVAKGESSKSCSRQQETPSRAPLAPRSVNQSVSKQSSSDAVEGEASKFFAKVSPAKEADTSLATFTPRSKRQRTDSLASADSVSSPASSAHVSPQARKLKDLLSSDPVDVDTDVEDVDEDRLTNVSMSWKTKFAYSPDSTLTPRGKPAAVMESVKRRRSNALSIDEGTTSKRNITVTEEDHFSSTTVSRREEPNTPSITMGRLEIGSGTLAASDPPSPPPALLAASGGHHRVAAVRPSLESFRCPRGSN</sequence>
<dbReference type="InterPro" id="IPR029060">
    <property type="entry name" value="PIN-like_dom_sf"/>
</dbReference>
<keyword evidence="5" id="KW-0479">Metal-binding</keyword>
<comment type="subcellular location">
    <subcellularLocation>
        <location evidence="2">Nucleus</location>
    </subcellularLocation>
</comment>
<dbReference type="Pfam" id="PF00752">
    <property type="entry name" value="XPG_N"/>
    <property type="match status" value="1"/>
</dbReference>
<keyword evidence="4" id="KW-0540">Nuclease</keyword>
<keyword evidence="12" id="KW-0234">DNA repair</keyword>
<proteinExistence type="inferred from homology"/>
<evidence type="ECO:0000256" key="2">
    <source>
        <dbReference type="ARBA" id="ARBA00004123"/>
    </source>
</evidence>
<dbReference type="GO" id="GO:0046872">
    <property type="term" value="F:metal ion binding"/>
    <property type="evidence" value="ECO:0007669"/>
    <property type="project" value="UniProtKB-KW"/>
</dbReference>
<accession>A0A316YS71</accession>
<feature type="region of interest" description="Disordered" evidence="14">
    <location>
        <begin position="449"/>
        <end position="505"/>
    </location>
</feature>
<dbReference type="FunCoup" id="A0A316YS71">
    <property type="interactions" value="219"/>
</dbReference>
<dbReference type="STRING" id="215250.A0A316YS71"/>
<evidence type="ECO:0000256" key="14">
    <source>
        <dbReference type="SAM" id="MobiDB-lite"/>
    </source>
</evidence>
<reference evidence="17 18" key="1">
    <citation type="journal article" date="2018" name="Mol. Biol. Evol.">
        <title>Broad Genomic Sampling Reveals a Smut Pathogenic Ancestry of the Fungal Clade Ustilaginomycotina.</title>
        <authorList>
            <person name="Kijpornyongpan T."/>
            <person name="Mondo S.J."/>
            <person name="Barry K."/>
            <person name="Sandor L."/>
            <person name="Lee J."/>
            <person name="Lipzen A."/>
            <person name="Pangilinan J."/>
            <person name="LaButti K."/>
            <person name="Hainaut M."/>
            <person name="Henrissat B."/>
            <person name="Grigoriev I.V."/>
            <person name="Spatafora J.W."/>
            <person name="Aime M.C."/>
        </authorList>
    </citation>
    <scope>NUCLEOTIDE SEQUENCE [LARGE SCALE GENOMIC DNA]</scope>
    <source>
        <strain evidence="17 18">MCA 4198</strain>
    </source>
</reference>
<gene>
    <name evidence="17" type="ORF">FA10DRAFT_265786</name>
</gene>
<keyword evidence="6" id="KW-0227">DNA damage</keyword>
<protein>
    <submittedName>
        <fullName evidence="17">PIN domain-like protein</fullName>
    </submittedName>
</protein>
<organism evidence="17 18">
    <name type="scientific">Acaromyces ingoldii</name>
    <dbReference type="NCBI Taxonomy" id="215250"/>
    <lineage>
        <taxon>Eukaryota</taxon>
        <taxon>Fungi</taxon>
        <taxon>Dikarya</taxon>
        <taxon>Basidiomycota</taxon>
        <taxon>Ustilaginomycotina</taxon>
        <taxon>Exobasidiomycetes</taxon>
        <taxon>Exobasidiales</taxon>
        <taxon>Cryptobasidiaceae</taxon>
        <taxon>Acaromyces</taxon>
    </lineage>
</organism>
<dbReference type="InterPro" id="IPR036279">
    <property type="entry name" value="5-3_exonuclease_C_sf"/>
</dbReference>
<keyword evidence="13" id="KW-0539">Nucleus</keyword>
<evidence type="ECO:0000259" key="16">
    <source>
        <dbReference type="SMART" id="SM00485"/>
    </source>
</evidence>
<dbReference type="EMBL" id="KZ819635">
    <property type="protein sequence ID" value="PWN91972.1"/>
    <property type="molecule type" value="Genomic_DNA"/>
</dbReference>
<keyword evidence="7" id="KW-0378">Hydrolase</keyword>
<feature type="compositionally biased region" description="Polar residues" evidence="14">
    <location>
        <begin position="550"/>
        <end position="566"/>
    </location>
</feature>
<keyword evidence="8" id="KW-0269">Exonuclease</keyword>
<dbReference type="CDD" id="cd09857">
    <property type="entry name" value="PIN_EXO1"/>
    <property type="match status" value="1"/>
</dbReference>
<dbReference type="PRINTS" id="PR00853">
    <property type="entry name" value="XPGRADSUPER"/>
</dbReference>
<evidence type="ECO:0000256" key="8">
    <source>
        <dbReference type="ARBA" id="ARBA00022839"/>
    </source>
</evidence>
<feature type="domain" description="XPG N-terminal" evidence="16">
    <location>
        <begin position="1"/>
        <end position="99"/>
    </location>
</feature>
<dbReference type="FunFam" id="3.40.50.1010:FF:000002">
    <property type="entry name" value="Exonuclease 1, putative"/>
    <property type="match status" value="1"/>
</dbReference>
<feature type="region of interest" description="Disordered" evidence="14">
    <location>
        <begin position="525"/>
        <end position="619"/>
    </location>
</feature>
<feature type="compositionally biased region" description="Low complexity" evidence="14">
    <location>
        <begin position="346"/>
        <end position="359"/>
    </location>
</feature>